<reference evidence="1 2" key="1">
    <citation type="journal article" date="2022" name="Hortic Res">
        <title>A haplotype resolved chromosomal level avocado genome allows analysis of novel avocado genes.</title>
        <authorList>
            <person name="Nath O."/>
            <person name="Fletcher S.J."/>
            <person name="Hayward A."/>
            <person name="Shaw L.M."/>
            <person name="Masouleh A.K."/>
            <person name="Furtado A."/>
            <person name="Henry R.J."/>
            <person name="Mitter N."/>
        </authorList>
    </citation>
    <scope>NUCLEOTIDE SEQUENCE [LARGE SCALE GENOMIC DNA]</scope>
    <source>
        <strain evidence="2">cv. Hass</strain>
    </source>
</reference>
<organism evidence="1 2">
    <name type="scientific">Persea americana</name>
    <name type="common">Avocado</name>
    <dbReference type="NCBI Taxonomy" id="3435"/>
    <lineage>
        <taxon>Eukaryota</taxon>
        <taxon>Viridiplantae</taxon>
        <taxon>Streptophyta</taxon>
        <taxon>Embryophyta</taxon>
        <taxon>Tracheophyta</taxon>
        <taxon>Spermatophyta</taxon>
        <taxon>Magnoliopsida</taxon>
        <taxon>Magnoliidae</taxon>
        <taxon>Laurales</taxon>
        <taxon>Lauraceae</taxon>
        <taxon>Persea</taxon>
    </lineage>
</organism>
<dbReference type="EMBL" id="CM056811">
    <property type="protein sequence ID" value="KAJ8636495.1"/>
    <property type="molecule type" value="Genomic_DNA"/>
</dbReference>
<accession>A0ACC2LSQ8</accession>
<gene>
    <name evidence="1" type="ORF">MRB53_010762</name>
</gene>
<keyword evidence="2" id="KW-1185">Reference proteome</keyword>
<sequence length="142" mass="16382">MSDGAKWTHHGEWHGWCNHALVEWFMEQSCSPVTVFFFSGDDGQVAGLRGGGDGTATEQRRRRSCRDGRRVIDCVRDRLDFLPFPTTTAAVASLFSDNAGRAATEDGSVRRWLRRRSGQQQDPRRWLRRRYGQRQVVAHWFD</sequence>
<proteinExistence type="predicted"/>
<dbReference type="Proteomes" id="UP001234297">
    <property type="component" value="Chromosome 3"/>
</dbReference>
<evidence type="ECO:0000313" key="2">
    <source>
        <dbReference type="Proteomes" id="UP001234297"/>
    </source>
</evidence>
<protein>
    <submittedName>
        <fullName evidence="1">Uncharacterized protein</fullName>
    </submittedName>
</protein>
<evidence type="ECO:0000313" key="1">
    <source>
        <dbReference type="EMBL" id="KAJ8636495.1"/>
    </source>
</evidence>
<comment type="caution">
    <text evidence="1">The sequence shown here is derived from an EMBL/GenBank/DDBJ whole genome shotgun (WGS) entry which is preliminary data.</text>
</comment>
<name>A0ACC2LSQ8_PERAE</name>